<keyword evidence="2" id="KW-1185">Reference proteome</keyword>
<proteinExistence type="predicted"/>
<protein>
    <submittedName>
        <fullName evidence="1">Uncharacterized protein</fullName>
    </submittedName>
</protein>
<name>A0A4Y5P1H0_9CAUD</name>
<dbReference type="EMBL" id="MK770119">
    <property type="protein sequence ID" value="QCW23814.1"/>
    <property type="molecule type" value="Genomic_DNA"/>
</dbReference>
<sequence>MGYPYLIHASIKKCGKGIREIRTFGHFNRTGKRDNSCCEVVNERES</sequence>
<dbReference type="Proteomes" id="UP000308921">
    <property type="component" value="Segment"/>
</dbReference>
<accession>A0A4Y5P1H0</accession>
<gene>
    <name evidence="1" type="ORF">AAS21_gp076</name>
</gene>
<organism evidence="1 2">
    <name type="scientific">Pantoea phage vB_PagS_AAS21</name>
    <dbReference type="NCBI Taxonomy" id="2575261"/>
    <lineage>
        <taxon>Viruses</taxon>
        <taxon>Duplodnaviria</taxon>
        <taxon>Heunggongvirae</taxon>
        <taxon>Uroviricota</taxon>
        <taxon>Caudoviricetes</taxon>
        <taxon>Demerecviridae</taxon>
        <taxon>Keyvirus</taxon>
        <taxon>Keyvirus AAS21</taxon>
    </lineage>
</organism>
<evidence type="ECO:0000313" key="2">
    <source>
        <dbReference type="Proteomes" id="UP000308921"/>
    </source>
</evidence>
<evidence type="ECO:0000313" key="1">
    <source>
        <dbReference type="EMBL" id="QCW23814.1"/>
    </source>
</evidence>
<reference evidence="1 2" key="1">
    <citation type="submission" date="2019-04" db="EMBL/GenBank/DDBJ databases">
        <title>Complete genome sequence of Pantoea bacteriophage vB_PagS_AAS21.</title>
        <authorList>
            <person name="Truncaite L."/>
            <person name="Simoliuniene M."/>
            <person name="Zajanckauskaite A."/>
            <person name="Meskys R."/>
            <person name="Simoliunas E."/>
        </authorList>
    </citation>
    <scope>NUCLEOTIDE SEQUENCE [LARGE SCALE GENOMIC DNA]</scope>
</reference>